<keyword evidence="2" id="KW-1185">Reference proteome</keyword>
<protein>
    <recommendedName>
        <fullName evidence="3">STAS/SEC14 domain-containing protein</fullName>
    </recommendedName>
</protein>
<dbReference type="RefSeq" id="WP_167183099.1">
    <property type="nucleotide sequence ID" value="NZ_JAASQL010000001.1"/>
</dbReference>
<accession>A0ABX0U5B8</accession>
<proteinExistence type="predicted"/>
<evidence type="ECO:0000313" key="2">
    <source>
        <dbReference type="Proteomes" id="UP000745859"/>
    </source>
</evidence>
<evidence type="ECO:0000313" key="1">
    <source>
        <dbReference type="EMBL" id="NIJ43958.1"/>
    </source>
</evidence>
<reference evidence="1 2" key="1">
    <citation type="submission" date="2020-03" db="EMBL/GenBank/DDBJ databases">
        <title>Genomic Encyclopedia of Type Strains, Phase IV (KMG-IV): sequencing the most valuable type-strain genomes for metagenomic binning, comparative biology and taxonomic classification.</title>
        <authorList>
            <person name="Goeker M."/>
        </authorList>
    </citation>
    <scope>NUCLEOTIDE SEQUENCE [LARGE SCALE GENOMIC DNA]</scope>
    <source>
        <strain evidence="1 2">DSM 101599</strain>
    </source>
</reference>
<name>A0ABX0U5B8_9FLAO</name>
<organism evidence="1 2">
    <name type="scientific">Wenyingzhuangia heitensis</name>
    <dbReference type="NCBI Taxonomy" id="1487859"/>
    <lineage>
        <taxon>Bacteria</taxon>
        <taxon>Pseudomonadati</taxon>
        <taxon>Bacteroidota</taxon>
        <taxon>Flavobacteriia</taxon>
        <taxon>Flavobacteriales</taxon>
        <taxon>Flavobacteriaceae</taxon>
        <taxon>Wenyingzhuangia</taxon>
    </lineage>
</organism>
<sequence length="125" mass="14031">MIDYKDYSYWAVYNNVKYLLIDFRNVTDDDLGIRILNNAYDKCSTSPDKSVIILGLVKGARLTPSALRKLIKTGVDVQPKIKKSAVVGAVGIIPLLFRVYISYTGSKVKFFTSEEAALNYLLSRT</sequence>
<dbReference type="EMBL" id="JAASQL010000001">
    <property type="protein sequence ID" value="NIJ43958.1"/>
    <property type="molecule type" value="Genomic_DNA"/>
</dbReference>
<dbReference type="Gene3D" id="3.40.50.10600">
    <property type="entry name" value="SpoIIaa-like domains"/>
    <property type="match status" value="1"/>
</dbReference>
<dbReference type="InterPro" id="IPR038396">
    <property type="entry name" value="SpoIIAA-like_sf"/>
</dbReference>
<gene>
    <name evidence="1" type="ORF">FHR24_000397</name>
</gene>
<evidence type="ECO:0008006" key="3">
    <source>
        <dbReference type="Google" id="ProtNLM"/>
    </source>
</evidence>
<dbReference type="Proteomes" id="UP000745859">
    <property type="component" value="Unassembled WGS sequence"/>
</dbReference>
<comment type="caution">
    <text evidence="1">The sequence shown here is derived from an EMBL/GenBank/DDBJ whole genome shotgun (WGS) entry which is preliminary data.</text>
</comment>